<comment type="caution">
    <text evidence="1">The sequence shown here is derived from an EMBL/GenBank/DDBJ whole genome shotgun (WGS) entry which is preliminary data.</text>
</comment>
<dbReference type="EMBL" id="FNBW01000001">
    <property type="protein sequence ID" value="SDF06476.1"/>
    <property type="molecule type" value="Genomic_DNA"/>
</dbReference>
<proteinExistence type="predicted"/>
<reference evidence="1 2" key="1">
    <citation type="submission" date="2016-10" db="EMBL/GenBank/DDBJ databases">
        <authorList>
            <person name="Varghese N."/>
            <person name="Submissions S."/>
        </authorList>
    </citation>
    <scope>NUCLEOTIDE SEQUENCE [LARGE SCALE GENOMIC DNA]</scope>
    <source>
        <strain evidence="1 2">DSM 18839</strain>
    </source>
</reference>
<keyword evidence="2" id="KW-1185">Reference proteome</keyword>
<name>A0A8G2BDR9_9PROT</name>
<sequence length="120" mass="13891">MASNLPKNIEQLLKEATKGVDRVAAFRSYVKLLDTGYKTSEKLGGELRKQERTYNKLKEDHTFFARHRAKVDVLLRAMRETYTNSTKALRMFEELAQHYPAQYVFDVCKLGSYRLGLVQG</sequence>
<dbReference type="AlphaFoldDB" id="A0A8G2BDR9"/>
<protein>
    <submittedName>
        <fullName evidence="1">Uncharacterized protein</fullName>
    </submittedName>
</protein>
<evidence type="ECO:0000313" key="2">
    <source>
        <dbReference type="Proteomes" id="UP000198615"/>
    </source>
</evidence>
<organism evidence="1 2">
    <name type="scientific">Thalassobaculum litoreum DSM 18839</name>
    <dbReference type="NCBI Taxonomy" id="1123362"/>
    <lineage>
        <taxon>Bacteria</taxon>
        <taxon>Pseudomonadati</taxon>
        <taxon>Pseudomonadota</taxon>
        <taxon>Alphaproteobacteria</taxon>
        <taxon>Rhodospirillales</taxon>
        <taxon>Thalassobaculaceae</taxon>
        <taxon>Thalassobaculum</taxon>
    </lineage>
</organism>
<dbReference type="Proteomes" id="UP000198615">
    <property type="component" value="Unassembled WGS sequence"/>
</dbReference>
<accession>A0A8G2BDR9</accession>
<evidence type="ECO:0000313" key="1">
    <source>
        <dbReference type="EMBL" id="SDF06476.1"/>
    </source>
</evidence>
<gene>
    <name evidence="1" type="ORF">SAMN05660686_00102</name>
</gene>